<evidence type="ECO:0000313" key="9">
    <source>
        <dbReference type="Proteomes" id="UP000691718"/>
    </source>
</evidence>
<dbReference type="InterPro" id="IPR051476">
    <property type="entry name" value="Bac_ResReg_Asp_Phosphatase"/>
</dbReference>
<organism evidence="8 9">
    <name type="scientific">Parnassius apollo</name>
    <name type="common">Apollo butterfly</name>
    <name type="synonym">Papilio apollo</name>
    <dbReference type="NCBI Taxonomy" id="110799"/>
    <lineage>
        <taxon>Eukaryota</taxon>
        <taxon>Metazoa</taxon>
        <taxon>Ecdysozoa</taxon>
        <taxon>Arthropoda</taxon>
        <taxon>Hexapoda</taxon>
        <taxon>Insecta</taxon>
        <taxon>Pterygota</taxon>
        <taxon>Neoptera</taxon>
        <taxon>Endopterygota</taxon>
        <taxon>Lepidoptera</taxon>
        <taxon>Glossata</taxon>
        <taxon>Ditrysia</taxon>
        <taxon>Papilionoidea</taxon>
        <taxon>Papilionidae</taxon>
        <taxon>Parnassiinae</taxon>
        <taxon>Parnassini</taxon>
        <taxon>Parnassius</taxon>
        <taxon>Parnassius</taxon>
    </lineage>
</organism>
<dbReference type="AlphaFoldDB" id="A0A8S3Y6F7"/>
<dbReference type="GO" id="GO:0003341">
    <property type="term" value="P:cilium movement"/>
    <property type="evidence" value="ECO:0007669"/>
    <property type="project" value="TreeGrafter"/>
</dbReference>
<feature type="region of interest" description="Disordered" evidence="7">
    <location>
        <begin position="217"/>
        <end position="243"/>
    </location>
</feature>
<keyword evidence="9" id="KW-1185">Reference proteome</keyword>
<evidence type="ECO:0000313" key="8">
    <source>
        <dbReference type="EMBL" id="CAG5056014.1"/>
    </source>
</evidence>
<dbReference type="InterPro" id="IPR019734">
    <property type="entry name" value="TPR_rpt"/>
</dbReference>
<evidence type="ECO:0000256" key="3">
    <source>
        <dbReference type="ARBA" id="ARBA00022737"/>
    </source>
</evidence>
<sequence>MEPAFGLLEKRQLPKLMACMTQNSIENFRNKALFSLDTIDAKGIRRRKLPLHECLTLELREAGFFETSDYLQNLIYDNIQILAQDDIGIVIDLRKKEDFLEHICAGLQKAERERDKDNKKKECLELLKLAMYYSEMGKGILWLAEKFFLASIAVGSHYLVDGGRQKACCKYHYASFLLDKYLASFQKENEIELSNPGSSGIQSKFENFSPSKLRPFPKAAARKQSINSRRKRKSAVLTDTPEKDSLKKSMKKKLAKIKKLVTKLKEKAKEKEKDWVLFEDESEIKHDIPNSVFAATVLQLHRVLLQKARMIRNEDPAKSERLSRLAERRAKDATDTPKIAEAIIEIGISQLTMNNLNNALRTFEKAFKIYSASKDIHGMCETKMHLAAVMQKIGDNEAAAKYLTEMGALAMEHGLRKHLGRALHLLGELHLRRERPDLGTQHLAEAFTCFMGYLVQDIWKKEASMLKIRANLPTDLDVIYESDETEKYVEEAEQSRVMMAVSRGQELITSYFKQIKDASSCVVAEIKIIEWKLSKVGWWVDQDHHRFIPCSCSVHHRTPLDILR</sequence>
<accession>A0A8S3Y6F7</accession>
<proteinExistence type="predicted"/>
<evidence type="ECO:0000256" key="5">
    <source>
        <dbReference type="PROSITE-ProRule" id="PRU00339"/>
    </source>
</evidence>
<dbReference type="PROSITE" id="PS50005">
    <property type="entry name" value="TPR"/>
    <property type="match status" value="1"/>
</dbReference>
<comment type="caution">
    <text evidence="8">The sequence shown here is derived from an EMBL/GenBank/DDBJ whole genome shotgun (WGS) entry which is preliminary data.</text>
</comment>
<dbReference type="EMBL" id="CAJQZP010001593">
    <property type="protein sequence ID" value="CAG5056014.1"/>
    <property type="molecule type" value="Genomic_DNA"/>
</dbReference>
<gene>
    <name evidence="8" type="ORF">PAPOLLO_LOCUS26606</name>
</gene>
<dbReference type="GO" id="GO:0005929">
    <property type="term" value="C:cilium"/>
    <property type="evidence" value="ECO:0007669"/>
    <property type="project" value="TreeGrafter"/>
</dbReference>
<keyword evidence="3" id="KW-0677">Repeat</keyword>
<name>A0A8S3Y6F7_PARAO</name>
<feature type="repeat" description="TPR" evidence="5">
    <location>
        <begin position="340"/>
        <end position="373"/>
    </location>
</feature>
<reference evidence="8" key="1">
    <citation type="submission" date="2021-04" db="EMBL/GenBank/DDBJ databases">
        <authorList>
            <person name="Tunstrom K."/>
        </authorList>
    </citation>
    <scope>NUCLEOTIDE SEQUENCE</scope>
</reference>
<dbReference type="Proteomes" id="UP000691718">
    <property type="component" value="Unassembled WGS sequence"/>
</dbReference>
<evidence type="ECO:0000256" key="2">
    <source>
        <dbReference type="ARBA" id="ARBA00022490"/>
    </source>
</evidence>
<dbReference type="PANTHER" id="PTHR46630:SF1">
    <property type="entry name" value="TETRATRICOPEPTIDE REPEAT PROTEIN 29"/>
    <property type="match status" value="1"/>
</dbReference>
<dbReference type="GO" id="GO:0005737">
    <property type="term" value="C:cytoplasm"/>
    <property type="evidence" value="ECO:0007669"/>
    <property type="project" value="UniProtKB-SubCell"/>
</dbReference>
<keyword evidence="4 5" id="KW-0802">TPR repeat</keyword>
<comment type="subcellular location">
    <subcellularLocation>
        <location evidence="1">Cytoplasm</location>
    </subcellularLocation>
</comment>
<keyword evidence="2" id="KW-0963">Cytoplasm</keyword>
<evidence type="ECO:0000256" key="7">
    <source>
        <dbReference type="SAM" id="MobiDB-lite"/>
    </source>
</evidence>
<dbReference type="OrthoDB" id="7594656at2759"/>
<dbReference type="PANTHER" id="PTHR46630">
    <property type="entry name" value="TETRATRICOPEPTIDE REPEAT PROTEIN 29"/>
    <property type="match status" value="1"/>
</dbReference>
<evidence type="ECO:0000256" key="6">
    <source>
        <dbReference type="SAM" id="Coils"/>
    </source>
</evidence>
<evidence type="ECO:0000256" key="1">
    <source>
        <dbReference type="ARBA" id="ARBA00004496"/>
    </source>
</evidence>
<keyword evidence="6" id="KW-0175">Coiled coil</keyword>
<protein>
    <submittedName>
        <fullName evidence="8">(apollo) hypothetical protein</fullName>
    </submittedName>
</protein>
<feature type="coiled-coil region" evidence="6">
    <location>
        <begin position="247"/>
        <end position="274"/>
    </location>
</feature>
<evidence type="ECO:0000256" key="4">
    <source>
        <dbReference type="ARBA" id="ARBA00022803"/>
    </source>
</evidence>